<feature type="transmembrane region" description="Helical" evidence="1">
    <location>
        <begin position="33"/>
        <end position="57"/>
    </location>
</feature>
<dbReference type="EMBL" id="BAAAND010000004">
    <property type="protein sequence ID" value="GAA1579351.1"/>
    <property type="molecule type" value="Genomic_DNA"/>
</dbReference>
<feature type="transmembrane region" description="Helical" evidence="1">
    <location>
        <begin position="125"/>
        <end position="144"/>
    </location>
</feature>
<feature type="transmembrane region" description="Helical" evidence="1">
    <location>
        <begin position="69"/>
        <end position="89"/>
    </location>
</feature>
<dbReference type="Proteomes" id="UP001500190">
    <property type="component" value="Unassembled WGS sequence"/>
</dbReference>
<feature type="transmembrane region" description="Helical" evidence="1">
    <location>
        <begin position="98"/>
        <end position="119"/>
    </location>
</feature>
<evidence type="ECO:0000256" key="1">
    <source>
        <dbReference type="SAM" id="Phobius"/>
    </source>
</evidence>
<organism evidence="2 3">
    <name type="scientific">Kribbella karoonensis</name>
    <dbReference type="NCBI Taxonomy" id="324851"/>
    <lineage>
        <taxon>Bacteria</taxon>
        <taxon>Bacillati</taxon>
        <taxon>Actinomycetota</taxon>
        <taxon>Actinomycetes</taxon>
        <taxon>Propionibacteriales</taxon>
        <taxon>Kribbellaceae</taxon>
        <taxon>Kribbella</taxon>
    </lineage>
</organism>
<keyword evidence="1" id="KW-0812">Transmembrane</keyword>
<name>A0ABN2DKW1_9ACTN</name>
<protein>
    <recommendedName>
        <fullName evidence="4">DUF4267 domain-containing protein</fullName>
    </recommendedName>
</protein>
<keyword evidence="1" id="KW-0472">Membrane</keyword>
<comment type="caution">
    <text evidence="2">The sequence shown here is derived from an EMBL/GenBank/DDBJ whole genome shotgun (WGS) entry which is preliminary data.</text>
</comment>
<gene>
    <name evidence="2" type="ORF">GCM10009742_24570</name>
</gene>
<accession>A0ABN2DKW1</accession>
<reference evidence="3" key="1">
    <citation type="journal article" date="2019" name="Int. J. Syst. Evol. Microbiol.">
        <title>The Global Catalogue of Microorganisms (GCM) 10K type strain sequencing project: providing services to taxonomists for standard genome sequencing and annotation.</title>
        <authorList>
            <consortium name="The Broad Institute Genomics Platform"/>
            <consortium name="The Broad Institute Genome Sequencing Center for Infectious Disease"/>
            <person name="Wu L."/>
            <person name="Ma J."/>
        </authorList>
    </citation>
    <scope>NUCLEOTIDE SEQUENCE [LARGE SCALE GENOMIC DNA]</scope>
    <source>
        <strain evidence="3">JCM 14304</strain>
    </source>
</reference>
<evidence type="ECO:0000313" key="2">
    <source>
        <dbReference type="EMBL" id="GAA1579351.1"/>
    </source>
</evidence>
<evidence type="ECO:0000313" key="3">
    <source>
        <dbReference type="Proteomes" id="UP001500190"/>
    </source>
</evidence>
<sequence>MGRPYDTDRIPRNSDACPPSVVVGLHHGQMVKYLLTAAAVYLGAIGLALVIVPAQFGVDAVPPDPSSELLALLRLLGGPLLGIAVLNWLTRKAASSPVLLANLVGFGIVAANDVVGVVTGDARDLARVFVVVHLAFTAAFAVAWSRQTKG</sequence>
<evidence type="ECO:0008006" key="4">
    <source>
        <dbReference type="Google" id="ProtNLM"/>
    </source>
</evidence>
<proteinExistence type="predicted"/>
<keyword evidence="1" id="KW-1133">Transmembrane helix</keyword>
<keyword evidence="3" id="KW-1185">Reference proteome</keyword>